<evidence type="ECO:0000259" key="2">
    <source>
        <dbReference type="Pfam" id="PF01757"/>
    </source>
</evidence>
<dbReference type="EMBL" id="CP081150">
    <property type="protein sequence ID" value="QZA78244.1"/>
    <property type="molecule type" value="Genomic_DNA"/>
</dbReference>
<keyword evidence="1" id="KW-0472">Membrane</keyword>
<feature type="transmembrane region" description="Helical" evidence="1">
    <location>
        <begin position="169"/>
        <end position="191"/>
    </location>
</feature>
<reference evidence="3 4" key="1">
    <citation type="submission" date="2021-08" db="EMBL/GenBank/DDBJ databases">
        <title>complete genome sequencing of Deefgea sp. D25.</title>
        <authorList>
            <person name="Bae J.-W."/>
            <person name="Gim D.-H."/>
        </authorList>
    </citation>
    <scope>NUCLEOTIDE SEQUENCE [LARGE SCALE GENOMIC DNA]</scope>
    <source>
        <strain evidence="3 4">D25</strain>
    </source>
</reference>
<gene>
    <name evidence="3" type="ORF">K4H28_02130</name>
</gene>
<dbReference type="Pfam" id="PF01757">
    <property type="entry name" value="Acyl_transf_3"/>
    <property type="match status" value="1"/>
</dbReference>
<feature type="transmembrane region" description="Helical" evidence="1">
    <location>
        <begin position="110"/>
        <end position="128"/>
    </location>
</feature>
<dbReference type="Proteomes" id="UP000825679">
    <property type="component" value="Chromosome"/>
</dbReference>
<feature type="transmembrane region" description="Helical" evidence="1">
    <location>
        <begin position="7"/>
        <end position="28"/>
    </location>
</feature>
<feature type="transmembrane region" description="Helical" evidence="1">
    <location>
        <begin position="297"/>
        <end position="320"/>
    </location>
</feature>
<keyword evidence="4" id="KW-1185">Reference proteome</keyword>
<feature type="transmembrane region" description="Helical" evidence="1">
    <location>
        <begin position="198"/>
        <end position="218"/>
    </location>
</feature>
<evidence type="ECO:0000313" key="4">
    <source>
        <dbReference type="Proteomes" id="UP000825679"/>
    </source>
</evidence>
<keyword evidence="3" id="KW-0808">Transferase</keyword>
<keyword evidence="1" id="KW-0812">Transmembrane</keyword>
<evidence type="ECO:0000256" key="1">
    <source>
        <dbReference type="SAM" id="Phobius"/>
    </source>
</evidence>
<feature type="transmembrane region" description="Helical" evidence="1">
    <location>
        <begin position="234"/>
        <end position="252"/>
    </location>
</feature>
<accession>A0ABX8ZBK4</accession>
<name>A0ABX8ZBK4_9NEIS</name>
<dbReference type="InterPro" id="IPR002656">
    <property type="entry name" value="Acyl_transf_3_dom"/>
</dbReference>
<feature type="transmembrane region" description="Helical" evidence="1">
    <location>
        <begin position="264"/>
        <end position="285"/>
    </location>
</feature>
<keyword evidence="3" id="KW-0012">Acyltransferase</keyword>
<dbReference type="GO" id="GO:0016746">
    <property type="term" value="F:acyltransferase activity"/>
    <property type="evidence" value="ECO:0007669"/>
    <property type="project" value="UniProtKB-KW"/>
</dbReference>
<keyword evidence="1" id="KW-1133">Transmembrane helix</keyword>
<protein>
    <submittedName>
        <fullName evidence="3">Acyltransferase</fullName>
    </submittedName>
</protein>
<dbReference type="RefSeq" id="WP_221006668.1">
    <property type="nucleotide sequence ID" value="NZ_CP081150.1"/>
</dbReference>
<organism evidence="3 4">
    <name type="scientific">Deefgea tanakiae</name>
    <dbReference type="NCBI Taxonomy" id="2865840"/>
    <lineage>
        <taxon>Bacteria</taxon>
        <taxon>Pseudomonadati</taxon>
        <taxon>Pseudomonadota</taxon>
        <taxon>Betaproteobacteria</taxon>
        <taxon>Neisseriales</taxon>
        <taxon>Chitinibacteraceae</taxon>
        <taxon>Deefgea</taxon>
    </lineage>
</organism>
<evidence type="ECO:0000313" key="3">
    <source>
        <dbReference type="EMBL" id="QZA78244.1"/>
    </source>
</evidence>
<keyword evidence="3" id="KW-0614">Plasmid</keyword>
<feature type="domain" description="Acyltransferase 3" evidence="2">
    <location>
        <begin position="5"/>
        <end position="308"/>
    </location>
</feature>
<proteinExistence type="predicted"/>
<feature type="transmembrane region" description="Helical" evidence="1">
    <location>
        <begin position="140"/>
        <end position="157"/>
    </location>
</feature>
<feature type="transmembrane region" description="Helical" evidence="1">
    <location>
        <begin position="34"/>
        <end position="51"/>
    </location>
</feature>
<sequence length="338" mass="39285">MRDDRIDILRFIGLAMIIFAHVGSTGVLFELRNFDVPLMVLVSGMAFGLSFKENESYWAYIWKRIKRLVFPVWIFLTIYFFALFVIYPTSDDLNIRTVLSSYALLNGIGYVWIIRVFLLVAIAAPFLFIFHNKVQADGRYFLALMSFLFLYEILRYLSFPYVQEGFGKIVSYIILYVVPYSIIFSVGLRMLKMNKSQLLKLAFASFSVFIAFGFFLFFQTGRVFSIQELKYPPSIYFFSYSLFVSTLLWAYSEKISSIVGSLKISKITMFVANNSIWIYLWHIPLVKFVDANVLTKYLIVFAVATTITYVQVYTVTNLLLKYIESNRARKNIKILLTG</sequence>
<feature type="transmembrane region" description="Helical" evidence="1">
    <location>
        <begin position="72"/>
        <end position="90"/>
    </location>
</feature>